<dbReference type="PANTHER" id="PTHR22916:SF51">
    <property type="entry name" value="GLYCOSYLTRANSFERASE EPSH-RELATED"/>
    <property type="match status" value="1"/>
</dbReference>
<dbReference type="PANTHER" id="PTHR22916">
    <property type="entry name" value="GLYCOSYLTRANSFERASE"/>
    <property type="match status" value="1"/>
</dbReference>
<gene>
    <name evidence="4" type="ORF">PG2072B_1468</name>
</gene>
<organism evidence="4 5">
    <name type="scientific">Bifidobacterium pseudolongum subsp. globosum</name>
    <dbReference type="NCBI Taxonomy" id="1690"/>
    <lineage>
        <taxon>Bacteria</taxon>
        <taxon>Bacillati</taxon>
        <taxon>Actinomycetota</taxon>
        <taxon>Actinomycetes</taxon>
        <taxon>Bifidobacteriales</taxon>
        <taxon>Bifidobacteriaceae</taxon>
        <taxon>Bifidobacterium</taxon>
    </lineage>
</organism>
<sequence>MPKEDNIFLFSVIVPVFNAEATIEGTLQSISQSSYRNIEIIVVDDGSTDGTARVIQEMARNDSRIKYFYQENQGPSAARNRGVLLANGEYILFVDSDDRLLTDAISILDKTVRGNRCGLVAFDFAMTNGNRADLVNNALPAEGLYSAMECRDFLYRRQIGNYIWSYCFSTKLFSSVHFPKQIRMMEDAVFMNGILHEDMNVYVLNKTLYVYSVRPGSLSSGMNIEKIRQGAKALSMIQNIDGDQDGNSADYAEYMTRMYLFLIRSLFNEKNNRSFGKKLVQQINYINNNINIFKTYSTKDLLKILFWRVYYLM</sequence>
<dbReference type="InterPro" id="IPR001173">
    <property type="entry name" value="Glyco_trans_2-like"/>
</dbReference>
<dbReference type="CDD" id="cd00761">
    <property type="entry name" value="Glyco_tranf_GTA_type"/>
    <property type="match status" value="1"/>
</dbReference>
<name>A0A4Q5BBK2_9BIFI</name>
<feature type="domain" description="Glycosyltransferase 2-like" evidence="3">
    <location>
        <begin position="11"/>
        <end position="138"/>
    </location>
</feature>
<comment type="caution">
    <text evidence="4">The sequence shown here is derived from an EMBL/GenBank/DDBJ whole genome shotgun (WGS) entry which is preliminary data.</text>
</comment>
<protein>
    <submittedName>
        <fullName evidence="4">Glycosyltransferase, group 2 family protein</fullName>
    </submittedName>
</protein>
<reference evidence="4 5" key="1">
    <citation type="submission" date="2019-01" db="EMBL/GenBank/DDBJ databases">
        <title>Unveiling genomic diversity among members of the Bifidobacterium pseudolongum species, a widely distributed gut commensal of the animal kingdom.</title>
        <authorList>
            <person name="Lugli G.A."/>
            <person name="Duranti S."/>
            <person name="Albert K."/>
            <person name="Mancabelli L."/>
            <person name="Napoli S."/>
            <person name="Viappiani A."/>
            <person name="Anzalone R."/>
            <person name="Longhi G."/>
            <person name="Milani C."/>
            <person name="Turroni F."/>
            <person name="Alessandri G."/>
            <person name="Sela D.A."/>
            <person name="Van Sinderen D."/>
            <person name="Ventura M."/>
        </authorList>
    </citation>
    <scope>NUCLEOTIDE SEQUENCE [LARGE SCALE GENOMIC DNA]</scope>
    <source>
        <strain evidence="4 5">2072B</strain>
    </source>
</reference>
<evidence type="ECO:0000259" key="3">
    <source>
        <dbReference type="Pfam" id="PF00535"/>
    </source>
</evidence>
<accession>A0A4Q5BBK2</accession>
<dbReference type="Proteomes" id="UP000293268">
    <property type="component" value="Unassembled WGS sequence"/>
</dbReference>
<dbReference type="InterPro" id="IPR029044">
    <property type="entry name" value="Nucleotide-diphossugar_trans"/>
</dbReference>
<dbReference type="Pfam" id="PF00535">
    <property type="entry name" value="Glycos_transf_2"/>
    <property type="match status" value="1"/>
</dbReference>
<proteinExistence type="predicted"/>
<dbReference type="Gene3D" id="3.90.550.10">
    <property type="entry name" value="Spore Coat Polysaccharide Biosynthesis Protein SpsA, Chain A"/>
    <property type="match status" value="1"/>
</dbReference>
<dbReference type="EMBL" id="SBKU01000009">
    <property type="protein sequence ID" value="RYQ67435.1"/>
    <property type="molecule type" value="Genomic_DNA"/>
</dbReference>
<keyword evidence="1" id="KW-0328">Glycosyltransferase</keyword>
<dbReference type="RefSeq" id="WP_165363284.1">
    <property type="nucleotide sequence ID" value="NZ_JBKZAS010000002.1"/>
</dbReference>
<evidence type="ECO:0000313" key="4">
    <source>
        <dbReference type="EMBL" id="RYQ67435.1"/>
    </source>
</evidence>
<evidence type="ECO:0000256" key="1">
    <source>
        <dbReference type="ARBA" id="ARBA00022676"/>
    </source>
</evidence>
<dbReference type="AlphaFoldDB" id="A0A4Q5BBK2"/>
<evidence type="ECO:0000313" key="5">
    <source>
        <dbReference type="Proteomes" id="UP000293268"/>
    </source>
</evidence>
<dbReference type="SUPFAM" id="SSF53448">
    <property type="entry name" value="Nucleotide-diphospho-sugar transferases"/>
    <property type="match status" value="1"/>
</dbReference>
<evidence type="ECO:0000256" key="2">
    <source>
        <dbReference type="ARBA" id="ARBA00022679"/>
    </source>
</evidence>
<dbReference type="GO" id="GO:0016757">
    <property type="term" value="F:glycosyltransferase activity"/>
    <property type="evidence" value="ECO:0007669"/>
    <property type="project" value="UniProtKB-KW"/>
</dbReference>
<keyword evidence="2 4" id="KW-0808">Transferase</keyword>